<dbReference type="RefSeq" id="WP_114957345.1">
    <property type="nucleotide sequence ID" value="NZ_JBHSJF010000002.1"/>
</dbReference>
<accession>A0ABV9YZP7</accession>
<dbReference type="SUPFAM" id="SSF111369">
    <property type="entry name" value="HlyD-like secretion proteins"/>
    <property type="match status" value="1"/>
</dbReference>
<keyword evidence="5" id="KW-1185">Reference proteome</keyword>
<evidence type="ECO:0000313" key="5">
    <source>
        <dbReference type="Proteomes" id="UP001595796"/>
    </source>
</evidence>
<keyword evidence="2" id="KW-0812">Transmembrane</keyword>
<evidence type="ECO:0000313" key="4">
    <source>
        <dbReference type="EMBL" id="MFC5066933.1"/>
    </source>
</evidence>
<sequence>MQWPIFIAYTAIVWLIFVKLRLLRLTFAWAMLFAAAGPLIFFFVLMAMNFYHPGTSDVQVLHRVVQIAPRISKPGRVSVVVVEANAPLKKGDLLFRVDPKPFQFEVSRLEAALAASEQSVPELQSALNAAKASRARAQAQLELAQMTYERQSDLLRQKVVAQATVDNAQRDLDAARQSEAAAAAGEEGARLQLESTIGGVNTSVAQVRQQLASAQDDLAETVVKAPCDGFVSNVNILPGQIVSGAAAVMPFVCDQEPDERGKVIATFAQSAFLGVHAGDEAEVIFSMYPGQVFPAKVLYAVDITSGGQIGVGGVIPTITGQTAPPRFAAVLRLDDPNIRIPAGAHGSGAVYTDRVPFAAMFRKGLVRTDTIVNYLAWGT</sequence>
<dbReference type="EMBL" id="JBHSJF010000002">
    <property type="protein sequence ID" value="MFC5066933.1"/>
    <property type="molecule type" value="Genomic_DNA"/>
</dbReference>
<feature type="transmembrane region" description="Helical" evidence="2">
    <location>
        <begin position="29"/>
        <end position="51"/>
    </location>
</feature>
<keyword evidence="1" id="KW-0175">Coiled coil</keyword>
<evidence type="ECO:0000256" key="1">
    <source>
        <dbReference type="SAM" id="Coils"/>
    </source>
</evidence>
<keyword evidence="2" id="KW-1133">Transmembrane helix</keyword>
<evidence type="ECO:0000256" key="2">
    <source>
        <dbReference type="SAM" id="Phobius"/>
    </source>
</evidence>
<dbReference type="Pfam" id="PF25917">
    <property type="entry name" value="BSH_RND"/>
    <property type="match status" value="1"/>
</dbReference>
<protein>
    <submittedName>
        <fullName evidence="4">HlyD family secretion protein</fullName>
    </submittedName>
</protein>
<dbReference type="Gene3D" id="2.40.50.100">
    <property type="match status" value="1"/>
</dbReference>
<dbReference type="Proteomes" id="UP001595796">
    <property type="component" value="Unassembled WGS sequence"/>
</dbReference>
<feature type="transmembrane region" description="Helical" evidence="2">
    <location>
        <begin position="6"/>
        <end position="22"/>
    </location>
</feature>
<name>A0ABV9YZP7_9HYPH</name>
<reference evidence="5" key="1">
    <citation type="journal article" date="2019" name="Int. J. Syst. Evol. Microbiol.">
        <title>The Global Catalogue of Microorganisms (GCM) 10K type strain sequencing project: providing services to taxonomists for standard genome sequencing and annotation.</title>
        <authorList>
            <consortium name="The Broad Institute Genomics Platform"/>
            <consortium name="The Broad Institute Genome Sequencing Center for Infectious Disease"/>
            <person name="Wu L."/>
            <person name="Ma J."/>
        </authorList>
    </citation>
    <scope>NUCLEOTIDE SEQUENCE [LARGE SCALE GENOMIC DNA]</scope>
    <source>
        <strain evidence="5">CGMCC 1.16444</strain>
    </source>
</reference>
<gene>
    <name evidence="4" type="ORF">ACFPFW_02775</name>
</gene>
<dbReference type="InterPro" id="IPR058625">
    <property type="entry name" value="MdtA-like_BSH"/>
</dbReference>
<evidence type="ECO:0000259" key="3">
    <source>
        <dbReference type="Pfam" id="PF25917"/>
    </source>
</evidence>
<dbReference type="InterPro" id="IPR050739">
    <property type="entry name" value="MFP"/>
</dbReference>
<organism evidence="4 5">
    <name type="scientific">Flaviflagellibacter deserti</name>
    <dbReference type="NCBI Taxonomy" id="2267266"/>
    <lineage>
        <taxon>Bacteria</taxon>
        <taxon>Pseudomonadati</taxon>
        <taxon>Pseudomonadota</taxon>
        <taxon>Alphaproteobacteria</taxon>
        <taxon>Hyphomicrobiales</taxon>
        <taxon>Flaviflagellibacter</taxon>
    </lineage>
</organism>
<dbReference type="PANTHER" id="PTHR30386:SF18">
    <property type="entry name" value="INNER MEMBRANE PROTEIN YIAV-RELATED"/>
    <property type="match status" value="1"/>
</dbReference>
<keyword evidence="2" id="KW-0472">Membrane</keyword>
<dbReference type="Gene3D" id="1.10.287.470">
    <property type="entry name" value="Helix hairpin bin"/>
    <property type="match status" value="2"/>
</dbReference>
<dbReference type="PANTHER" id="PTHR30386">
    <property type="entry name" value="MEMBRANE FUSION SUBUNIT OF EMRAB-TOLC MULTIDRUG EFFLUX PUMP"/>
    <property type="match status" value="1"/>
</dbReference>
<feature type="coiled-coil region" evidence="1">
    <location>
        <begin position="127"/>
        <end position="178"/>
    </location>
</feature>
<proteinExistence type="predicted"/>
<comment type="caution">
    <text evidence="4">The sequence shown here is derived from an EMBL/GenBank/DDBJ whole genome shotgun (WGS) entry which is preliminary data.</text>
</comment>
<feature type="domain" description="Multidrug resistance protein MdtA-like barrel-sandwich hybrid" evidence="3">
    <location>
        <begin position="63"/>
        <end position="246"/>
    </location>
</feature>